<evidence type="ECO:0000313" key="2">
    <source>
        <dbReference type="EMBL" id="WGO82788.1"/>
    </source>
</evidence>
<accession>A0ABY8NZX2</accession>
<proteinExistence type="inferred from homology"/>
<dbReference type="Gene3D" id="2.60.120.460">
    <property type="entry name" value="YjbQ-like"/>
    <property type="match status" value="1"/>
</dbReference>
<gene>
    <name evidence="2" type="ORF">QG404_10450</name>
</gene>
<reference evidence="2 3" key="1">
    <citation type="submission" date="2023-04" db="EMBL/GenBank/DDBJ databases">
        <title>Genome dynamics across the evolutionary transition to endosymbiosis.</title>
        <authorList>
            <person name="Siozios S."/>
            <person name="Nadal-Jimenez P."/>
            <person name="Azagi T."/>
            <person name="Sprong H."/>
            <person name="Frost C.L."/>
            <person name="Parratt S.R."/>
            <person name="Taylor G."/>
            <person name="Brettell L."/>
            <person name="Lew K.C."/>
            <person name="Croft L."/>
            <person name="King K.C."/>
            <person name="Brockhurst M.A."/>
            <person name="Hypsa V."/>
            <person name="Novakova E."/>
            <person name="Darby A.C."/>
            <person name="Hurst G.D.D."/>
        </authorList>
    </citation>
    <scope>NUCLEOTIDE SEQUENCE [LARGE SCALE GENOMIC DNA]</scope>
    <source>
        <strain evidence="3">aApi_AU</strain>
    </source>
</reference>
<protein>
    <submittedName>
        <fullName evidence="2">Secondary thiamine-phosphate synthase enzyme YjbQ</fullName>
    </submittedName>
</protein>
<dbReference type="PANTHER" id="PTHR30615">
    <property type="entry name" value="UNCHARACTERIZED PROTEIN YJBQ-RELATED"/>
    <property type="match status" value="1"/>
</dbReference>
<comment type="similarity">
    <text evidence="1">Belongs to the UPF0047 family.</text>
</comment>
<dbReference type="RefSeq" id="WP_280937485.1">
    <property type="nucleotide sequence ID" value="NZ_CP123759.1"/>
</dbReference>
<dbReference type="Pfam" id="PF01894">
    <property type="entry name" value="YjbQ"/>
    <property type="match status" value="1"/>
</dbReference>
<dbReference type="NCBIfam" id="TIGR00149">
    <property type="entry name" value="TIGR00149_YjbQ"/>
    <property type="match status" value="1"/>
</dbReference>
<dbReference type="SUPFAM" id="SSF111038">
    <property type="entry name" value="YjbQ-like"/>
    <property type="match status" value="1"/>
</dbReference>
<dbReference type="InterPro" id="IPR035917">
    <property type="entry name" value="YjbQ-like_sf"/>
</dbReference>
<dbReference type="Proteomes" id="UP001231859">
    <property type="component" value="Chromosome"/>
</dbReference>
<dbReference type="PANTHER" id="PTHR30615:SF8">
    <property type="entry name" value="UPF0047 PROTEIN C4A8.02C"/>
    <property type="match status" value="1"/>
</dbReference>
<evidence type="ECO:0000313" key="3">
    <source>
        <dbReference type="Proteomes" id="UP001231859"/>
    </source>
</evidence>
<evidence type="ECO:0000256" key="1">
    <source>
        <dbReference type="ARBA" id="ARBA00005534"/>
    </source>
</evidence>
<dbReference type="EMBL" id="CP123759">
    <property type="protein sequence ID" value="WGO82788.1"/>
    <property type="molecule type" value="Genomic_DNA"/>
</dbReference>
<sequence length="144" mass="16517">MWYQKQIKLYARPRGFHLITAEIIRQLPDISRIEVGIAHLFIQHTSASLTINESADPSVRADFESYFNRIFKENEYYYQHTCEGSDDMPAHLKSSLLGSSLVIPVTNGQLNMGTWQGIYLCEHRNHGGQRQIIVTLHGQLNSDQ</sequence>
<dbReference type="InterPro" id="IPR001602">
    <property type="entry name" value="UPF0047_YjbQ-like"/>
</dbReference>
<dbReference type="PROSITE" id="PS01314">
    <property type="entry name" value="UPF0047"/>
    <property type="match status" value="1"/>
</dbReference>
<organism evidence="2 3">
    <name type="scientific">Arsenophonus apicola</name>
    <dbReference type="NCBI Taxonomy" id="2879119"/>
    <lineage>
        <taxon>Bacteria</taxon>
        <taxon>Pseudomonadati</taxon>
        <taxon>Pseudomonadota</taxon>
        <taxon>Gammaproteobacteria</taxon>
        <taxon>Enterobacterales</taxon>
        <taxon>Morganellaceae</taxon>
        <taxon>Arsenophonus</taxon>
    </lineage>
</organism>
<keyword evidence="3" id="KW-1185">Reference proteome</keyword>
<name>A0ABY8NZX2_9GAMM</name>
<dbReference type="PIRSF" id="PIRSF004681">
    <property type="entry name" value="UCP004681"/>
    <property type="match status" value="1"/>
</dbReference>